<dbReference type="GO" id="GO:0005737">
    <property type="term" value="C:cytoplasm"/>
    <property type="evidence" value="ECO:0007669"/>
    <property type="project" value="TreeGrafter"/>
</dbReference>
<dbReference type="AlphaFoldDB" id="A0A0F4ZC57"/>
<accession>A0A0F4ZC57</accession>
<evidence type="ECO:0000256" key="1">
    <source>
        <dbReference type="PIRSR" id="PIRSR600246-1"/>
    </source>
</evidence>
<dbReference type="Gene3D" id="3.60.20.30">
    <property type="entry name" value="(Glycosyl)asparaginase"/>
    <property type="match status" value="1"/>
</dbReference>
<dbReference type="SUPFAM" id="SSF56235">
    <property type="entry name" value="N-terminal nucleophile aminohydrolases (Ntn hydrolases)"/>
    <property type="match status" value="1"/>
</dbReference>
<evidence type="ECO:0000313" key="4">
    <source>
        <dbReference type="EMBL" id="KKA27701.1"/>
    </source>
</evidence>
<evidence type="ECO:0000256" key="2">
    <source>
        <dbReference type="PIRSR" id="PIRSR600246-3"/>
    </source>
</evidence>
<dbReference type="InterPro" id="IPR029055">
    <property type="entry name" value="Ntn_hydrolases_N"/>
</dbReference>
<dbReference type="PANTHER" id="PTHR10188:SF43">
    <property type="entry name" value="ASPARAGINASE (EUROFUNG)"/>
    <property type="match status" value="1"/>
</dbReference>
<dbReference type="CDD" id="cd04701">
    <property type="entry name" value="Asparaginase_2"/>
    <property type="match status" value="1"/>
</dbReference>
<dbReference type="PANTHER" id="PTHR10188">
    <property type="entry name" value="L-ASPARAGINASE"/>
    <property type="match status" value="1"/>
</dbReference>
<gene>
    <name evidence="4" type="ORF">TD95_002369</name>
</gene>
<dbReference type="Proteomes" id="UP000033483">
    <property type="component" value="Unassembled WGS sequence"/>
</dbReference>
<dbReference type="EMBL" id="LAEV01001608">
    <property type="protein sequence ID" value="KKA27701.1"/>
    <property type="molecule type" value="Genomic_DNA"/>
</dbReference>
<reference evidence="4 5" key="1">
    <citation type="submission" date="2015-03" db="EMBL/GenBank/DDBJ databases">
        <authorList>
            <person name="Radwan O."/>
            <person name="Al-Naeli F.A."/>
            <person name="Rendon G.A."/>
            <person name="Fields C."/>
        </authorList>
    </citation>
    <scope>NUCLEOTIDE SEQUENCE [LARGE SCALE GENOMIC DNA]</scope>
    <source>
        <strain evidence="4">CR-DP1</strain>
    </source>
</reference>
<organism evidence="4 5">
    <name type="scientific">Thielaviopsis punctulata</name>
    <dbReference type="NCBI Taxonomy" id="72032"/>
    <lineage>
        <taxon>Eukaryota</taxon>
        <taxon>Fungi</taxon>
        <taxon>Dikarya</taxon>
        <taxon>Ascomycota</taxon>
        <taxon>Pezizomycotina</taxon>
        <taxon>Sordariomycetes</taxon>
        <taxon>Hypocreomycetidae</taxon>
        <taxon>Microascales</taxon>
        <taxon>Ceratocystidaceae</taxon>
        <taxon>Thielaviopsis</taxon>
    </lineage>
</organism>
<sequence length="484" mass="51798">MTYTSQAPSPGLQPRVILHGGAGNISPLNMPEVRYREHRAALLEMICRTNKYMTTPTASGALPSALDTAVFAVTLLEDNPLFNSGHGAVFTRDGINEMEASLMVSRGFSKRTVGVLGLQHVRNPIKLAAALLVHGDADLDPRLRTDPPFVPGPEDLNVPSAQGHTMFHGATAEQLARQYGLDIMPKSYFFTQKRWDEHIRGLEREKAGESAHWSAKEFIPQGTVGAVAVDADGVVCAATSTGGLTNKLTGRLGDTPTPGAGFWAEEWQDAPRLAAQVLGMDYLAGARQMPSGLSFSGALRGLLSDCLPTPFMYTPVATEPAGFECLSVSRAMGTSGTGNGDSFLRVGAGRTVGALAQFRPMRLQTALSAVAGRGGKLESSAGDRFGRTGEGEGGMIGIESVVVRRGDKVVFSQAQIVQDHNCGGMFRAWIDDDGKAVVRIFNGEPELGDSIKTMEAQREDPEQWAGVGDHNPWMRPTGYRSKDI</sequence>
<proteinExistence type="predicted"/>
<keyword evidence="5" id="KW-1185">Reference proteome</keyword>
<comment type="caution">
    <text evidence="4">The sequence shown here is derived from an EMBL/GenBank/DDBJ whole genome shotgun (WGS) entry which is preliminary data.</text>
</comment>
<dbReference type="Pfam" id="PF01112">
    <property type="entry name" value="Asparaginase_2"/>
    <property type="match status" value="2"/>
</dbReference>
<feature type="region of interest" description="Disordered" evidence="3">
    <location>
        <begin position="460"/>
        <end position="484"/>
    </location>
</feature>
<evidence type="ECO:0000313" key="5">
    <source>
        <dbReference type="Proteomes" id="UP000033483"/>
    </source>
</evidence>
<evidence type="ECO:0000256" key="3">
    <source>
        <dbReference type="SAM" id="MobiDB-lite"/>
    </source>
</evidence>
<protein>
    <submittedName>
        <fullName evidence="4">Uncharacterized protein</fullName>
    </submittedName>
</protein>
<dbReference type="GO" id="GO:0016787">
    <property type="term" value="F:hydrolase activity"/>
    <property type="evidence" value="ECO:0007669"/>
    <property type="project" value="InterPro"/>
</dbReference>
<feature type="active site" description="Nucleophile" evidence="1">
    <location>
        <position position="223"/>
    </location>
</feature>
<feature type="site" description="Cleavage; by autolysis" evidence="2">
    <location>
        <begin position="222"/>
        <end position="223"/>
    </location>
</feature>
<name>A0A0F4ZC57_9PEZI</name>
<dbReference type="InterPro" id="IPR000246">
    <property type="entry name" value="Peptidase_T2"/>
</dbReference>
<dbReference type="OrthoDB" id="2262349at2759"/>